<evidence type="ECO:0000259" key="4">
    <source>
        <dbReference type="Pfam" id="PF12706"/>
    </source>
</evidence>
<dbReference type="PROSITE" id="PS51318">
    <property type="entry name" value="TAT"/>
    <property type="match status" value="1"/>
</dbReference>
<keyword evidence="1" id="KW-0255">Endonuclease</keyword>
<dbReference type="Gene3D" id="3.60.15.10">
    <property type="entry name" value="Ribonuclease Z/Hydroxyacylglutathione hydrolase-like"/>
    <property type="match status" value="1"/>
</dbReference>
<dbReference type="Pfam" id="PF12706">
    <property type="entry name" value="Lactamase_B_2"/>
    <property type="match status" value="1"/>
</dbReference>
<dbReference type="PANTHER" id="PTHR46018">
    <property type="entry name" value="ZINC PHOSPHODIESTERASE ELAC PROTEIN 1"/>
    <property type="match status" value="1"/>
</dbReference>
<dbReference type="EMBL" id="OBDO01000006">
    <property type="protein sequence ID" value="SNX97090.1"/>
    <property type="molecule type" value="Genomic_DNA"/>
</dbReference>
<dbReference type="Pfam" id="PF00753">
    <property type="entry name" value="Lactamase_B"/>
    <property type="match status" value="1"/>
</dbReference>
<dbReference type="OrthoDB" id="4137979at2"/>
<evidence type="ECO:0000313" key="5">
    <source>
        <dbReference type="EMBL" id="SNX97090.1"/>
    </source>
</evidence>
<name>A0A285EDL3_9ACTN</name>
<feature type="domain" description="Metallo-beta-lactamase" evidence="3">
    <location>
        <begin position="75"/>
        <end position="127"/>
    </location>
</feature>
<accession>A0A285EDL3</accession>
<keyword evidence="1" id="KW-0540">Nuclease</keyword>
<evidence type="ECO:0000256" key="2">
    <source>
        <dbReference type="ARBA" id="ARBA00022801"/>
    </source>
</evidence>
<dbReference type="Proteomes" id="UP000219514">
    <property type="component" value="Unassembled WGS sequence"/>
</dbReference>
<sequence>MTAGGPTRRSFLGGSLAVGAAVAGGGVLGGVLGGAARASTPDPDEPQPIPATGTVLVTLGTAAGPAVRSPRRGIASAVVVDGHLYLVDCGLGVVRQAVEALLPMSELRAVLLTHMHSDHTAELPGLLLFNWGAPVDGFTRPFRVLGPGGAGALPEGAEAVVTPATPGTEDTVAALLAAYAYDVNIRVYDEARPPLPDLVVAEDIALPAGVGAGPRGPLAPPMAPFLVYEDERVRILAALVDHPPVYPSYGFRFETPHGVVAFSGDTAEHANVVELARGADVLVHEAVYLDFYRGNPDYPDEFIDHLAESHTEPEGTGRVAAAAGVGHLVLSHLAGVATDEQWAGAARTTFDGPVTVARDGQVFPIS</sequence>
<gene>
    <name evidence="5" type="ORF">SAMN06893097_10639</name>
</gene>
<dbReference type="InterPro" id="IPR006311">
    <property type="entry name" value="TAT_signal"/>
</dbReference>
<dbReference type="CDD" id="cd07719">
    <property type="entry name" value="arylsulfatase_AtsA-like_MBL-fold"/>
    <property type="match status" value="1"/>
</dbReference>
<dbReference type="InterPro" id="IPR044094">
    <property type="entry name" value="AtsA-like_MBL-fold"/>
</dbReference>
<dbReference type="RefSeq" id="WP_097207091.1">
    <property type="nucleotide sequence ID" value="NZ_JACHXB010000002.1"/>
</dbReference>
<dbReference type="GO" id="GO:0042781">
    <property type="term" value="F:3'-tRNA processing endoribonuclease activity"/>
    <property type="evidence" value="ECO:0007669"/>
    <property type="project" value="TreeGrafter"/>
</dbReference>
<keyword evidence="2" id="KW-0378">Hydrolase</keyword>
<feature type="domain" description="Metallo-beta-lactamase" evidence="4">
    <location>
        <begin position="232"/>
        <end position="332"/>
    </location>
</feature>
<proteinExistence type="predicted"/>
<reference evidence="5 6" key="1">
    <citation type="submission" date="2017-09" db="EMBL/GenBank/DDBJ databases">
        <authorList>
            <person name="Ehlers B."/>
            <person name="Leendertz F.H."/>
        </authorList>
    </citation>
    <scope>NUCLEOTIDE SEQUENCE [LARGE SCALE GENOMIC DNA]</scope>
    <source>
        <strain evidence="5 6">DSM 46844</strain>
    </source>
</reference>
<dbReference type="PANTHER" id="PTHR46018:SF2">
    <property type="entry name" value="ZINC PHOSPHODIESTERASE ELAC PROTEIN 1"/>
    <property type="match status" value="1"/>
</dbReference>
<dbReference type="InterPro" id="IPR001279">
    <property type="entry name" value="Metallo-B-lactamas"/>
</dbReference>
<organism evidence="5 6">
    <name type="scientific">Geodermatophilus sabuli</name>
    <dbReference type="NCBI Taxonomy" id="1564158"/>
    <lineage>
        <taxon>Bacteria</taxon>
        <taxon>Bacillati</taxon>
        <taxon>Actinomycetota</taxon>
        <taxon>Actinomycetes</taxon>
        <taxon>Geodermatophilales</taxon>
        <taxon>Geodermatophilaceae</taxon>
        <taxon>Geodermatophilus</taxon>
    </lineage>
</organism>
<dbReference type="AlphaFoldDB" id="A0A285EDL3"/>
<dbReference type="SUPFAM" id="SSF56281">
    <property type="entry name" value="Metallo-hydrolase/oxidoreductase"/>
    <property type="match status" value="1"/>
</dbReference>
<evidence type="ECO:0000256" key="1">
    <source>
        <dbReference type="ARBA" id="ARBA00022759"/>
    </source>
</evidence>
<evidence type="ECO:0000313" key="6">
    <source>
        <dbReference type="Proteomes" id="UP000219514"/>
    </source>
</evidence>
<evidence type="ECO:0000259" key="3">
    <source>
        <dbReference type="Pfam" id="PF00753"/>
    </source>
</evidence>
<protein>
    <submittedName>
        <fullName evidence="5">Ribonuclease BN, tRNA processing enzyme</fullName>
    </submittedName>
</protein>
<keyword evidence="6" id="KW-1185">Reference proteome</keyword>
<dbReference type="InterPro" id="IPR036866">
    <property type="entry name" value="RibonucZ/Hydroxyglut_hydro"/>
</dbReference>